<feature type="domain" description="P-type ATPase A" evidence="3">
    <location>
        <begin position="245"/>
        <end position="329"/>
    </location>
</feature>
<name>A0ABW3ZCI6_9HYPH</name>
<keyword evidence="2" id="KW-0812">Transmembrane</keyword>
<dbReference type="InterPro" id="IPR059000">
    <property type="entry name" value="ATPase_P-type_domA"/>
</dbReference>
<feature type="non-terminal residue" evidence="4">
    <location>
        <position position="1"/>
    </location>
</feature>
<sequence>DAAPALASARARTAPDASTLFPDAPDTWNIRVSRIGDTLSTWRVRREGEDQARFAHPALLWRRDLAFRLEEELAAIAGVEDFRASPLTGGVSVRFDAGLLSAERLARELEAAWPRLLDGLDGPPAPKRLAVSVGLLGLSAASQIAVPALRPVAVAALALYGAPNVVLAARQARHGQIGLPALYSAGLGFLLITASPLGGSIMAVFMQFWPELVRRTIVARQRRLFAGQRRRPVWARIPQPNGLKLEVHVDDLRPGDIIIVGRGEVAPADGVVEQGLAVIADETAFGHGRPRDVTKGDLVHAGARVTDGAVALRVSRAGAATSAAHVARALPHAPFVGLPSSAQAEIAANRNAKPALALAAVSLAVTRTLRPSQATIRPDYATAPRFSAQLSALRDFAEALDEGVLFRRPAALDQIADADLFVFDDTPGLGRRQAEVARVAARAATEDEVLAYAA</sequence>
<dbReference type="PANTHER" id="PTHR48085">
    <property type="entry name" value="CADMIUM/ZINC-TRANSPORTING ATPASE HMA2-RELATED"/>
    <property type="match status" value="1"/>
</dbReference>
<evidence type="ECO:0000256" key="1">
    <source>
        <dbReference type="ARBA" id="ARBA00006024"/>
    </source>
</evidence>
<reference evidence="5" key="1">
    <citation type="journal article" date="2019" name="Int. J. Syst. Evol. Microbiol.">
        <title>The Global Catalogue of Microorganisms (GCM) 10K type strain sequencing project: providing services to taxonomists for standard genome sequencing and annotation.</title>
        <authorList>
            <consortium name="The Broad Institute Genomics Platform"/>
            <consortium name="The Broad Institute Genome Sequencing Center for Infectious Disease"/>
            <person name="Wu L."/>
            <person name="Ma J."/>
        </authorList>
    </citation>
    <scope>NUCLEOTIDE SEQUENCE [LARGE SCALE GENOMIC DNA]</scope>
    <source>
        <strain evidence="5">CCUG 61696</strain>
    </source>
</reference>
<comment type="similarity">
    <text evidence="1">Belongs to the cation transport ATPase (P-type) (TC 3.A.3) family. Type IB subfamily.</text>
</comment>
<keyword evidence="2" id="KW-0472">Membrane</keyword>
<dbReference type="InterPro" id="IPR008250">
    <property type="entry name" value="ATPase_P-typ_transduc_dom_A_sf"/>
</dbReference>
<comment type="caution">
    <text evidence="4">The sequence shown here is derived from an EMBL/GenBank/DDBJ whole genome shotgun (WGS) entry which is preliminary data.</text>
</comment>
<keyword evidence="2" id="KW-1133">Transmembrane helix</keyword>
<dbReference type="EMBL" id="JBHTMX010000356">
    <property type="protein sequence ID" value="MFD1333825.1"/>
    <property type="molecule type" value="Genomic_DNA"/>
</dbReference>
<evidence type="ECO:0000256" key="2">
    <source>
        <dbReference type="SAM" id="Phobius"/>
    </source>
</evidence>
<dbReference type="Pfam" id="PF00122">
    <property type="entry name" value="E1-E2_ATPase"/>
    <property type="match status" value="1"/>
</dbReference>
<feature type="non-terminal residue" evidence="4">
    <location>
        <position position="454"/>
    </location>
</feature>
<feature type="transmembrane region" description="Helical" evidence="2">
    <location>
        <begin position="152"/>
        <end position="169"/>
    </location>
</feature>
<organism evidence="4 5">
    <name type="scientific">Methylopila musalis</name>
    <dbReference type="NCBI Taxonomy" id="1134781"/>
    <lineage>
        <taxon>Bacteria</taxon>
        <taxon>Pseudomonadati</taxon>
        <taxon>Pseudomonadota</taxon>
        <taxon>Alphaproteobacteria</taxon>
        <taxon>Hyphomicrobiales</taxon>
        <taxon>Methylopilaceae</taxon>
        <taxon>Methylopila</taxon>
    </lineage>
</organism>
<feature type="transmembrane region" description="Helical" evidence="2">
    <location>
        <begin position="181"/>
        <end position="209"/>
    </location>
</feature>
<evidence type="ECO:0000313" key="4">
    <source>
        <dbReference type="EMBL" id="MFD1333825.1"/>
    </source>
</evidence>
<gene>
    <name evidence="4" type="ORF">ACFQ4O_17610</name>
</gene>
<dbReference type="RefSeq" id="WP_378777683.1">
    <property type="nucleotide sequence ID" value="NZ_JBHTMX010000356.1"/>
</dbReference>
<dbReference type="Proteomes" id="UP001597171">
    <property type="component" value="Unassembled WGS sequence"/>
</dbReference>
<accession>A0ABW3ZCI6</accession>
<dbReference type="Gene3D" id="2.70.150.10">
    <property type="entry name" value="Calcium-transporting ATPase, cytoplasmic transduction domain A"/>
    <property type="match status" value="1"/>
</dbReference>
<evidence type="ECO:0000259" key="3">
    <source>
        <dbReference type="Pfam" id="PF00122"/>
    </source>
</evidence>
<evidence type="ECO:0000313" key="5">
    <source>
        <dbReference type="Proteomes" id="UP001597171"/>
    </source>
</evidence>
<protein>
    <submittedName>
        <fullName evidence="4">Heavy metal translocating P-type ATPase</fullName>
    </submittedName>
</protein>
<dbReference type="SUPFAM" id="SSF81653">
    <property type="entry name" value="Calcium ATPase, transduction domain A"/>
    <property type="match status" value="1"/>
</dbReference>
<keyword evidence="5" id="KW-1185">Reference proteome</keyword>
<dbReference type="InterPro" id="IPR051014">
    <property type="entry name" value="Cation_Transport_ATPase_IB"/>
</dbReference>
<proteinExistence type="inferred from homology"/>